<evidence type="ECO:0000313" key="1">
    <source>
        <dbReference type="EMBL" id="GGC22782.1"/>
    </source>
</evidence>
<keyword evidence="2" id="KW-1185">Reference proteome</keyword>
<comment type="caution">
    <text evidence="1">The sequence shown here is derived from an EMBL/GenBank/DDBJ whole genome shotgun (WGS) entry which is preliminary data.</text>
</comment>
<proteinExistence type="predicted"/>
<name>A0ABQ1LCH2_9RHOB</name>
<dbReference type="EMBL" id="BMFC01000023">
    <property type="protein sequence ID" value="GGC22782.1"/>
    <property type="molecule type" value="Genomic_DNA"/>
</dbReference>
<gene>
    <name evidence="1" type="ORF">GCM10011363_44180</name>
</gene>
<evidence type="ECO:0000313" key="2">
    <source>
        <dbReference type="Proteomes" id="UP000645462"/>
    </source>
</evidence>
<accession>A0ABQ1LCH2</accession>
<evidence type="ECO:0008006" key="3">
    <source>
        <dbReference type="Google" id="ProtNLM"/>
    </source>
</evidence>
<organism evidence="1 2">
    <name type="scientific">Marivita lacus</name>
    <dbReference type="NCBI Taxonomy" id="1323742"/>
    <lineage>
        <taxon>Bacteria</taxon>
        <taxon>Pseudomonadati</taxon>
        <taxon>Pseudomonadota</taxon>
        <taxon>Alphaproteobacteria</taxon>
        <taxon>Rhodobacterales</taxon>
        <taxon>Roseobacteraceae</taxon>
        <taxon>Marivita</taxon>
    </lineage>
</organism>
<protein>
    <recommendedName>
        <fullName evidence="3">Flagellar protein FliL</fullName>
    </recommendedName>
</protein>
<dbReference type="Proteomes" id="UP000645462">
    <property type="component" value="Unassembled WGS sequence"/>
</dbReference>
<reference evidence="2" key="1">
    <citation type="journal article" date="2019" name="Int. J. Syst. Evol. Microbiol.">
        <title>The Global Catalogue of Microorganisms (GCM) 10K type strain sequencing project: providing services to taxonomists for standard genome sequencing and annotation.</title>
        <authorList>
            <consortium name="The Broad Institute Genomics Platform"/>
            <consortium name="The Broad Institute Genome Sequencing Center for Infectious Disease"/>
            <person name="Wu L."/>
            <person name="Ma J."/>
        </authorList>
    </citation>
    <scope>NUCLEOTIDE SEQUENCE [LARGE SCALE GENOMIC DNA]</scope>
    <source>
        <strain evidence="2">CGMCC 1.12478</strain>
    </source>
</reference>
<sequence length="142" mass="14625">MLVASVLAVTQPVVVPPEPDQAPAEPVEAAPPSRMYHAFLSPVTVSLPANGGRLNVLLGAALPQTADRALEKTLQDNPDAVLANLATAILDAIDTTGAGADPVQLYKVLPPSLQVAMNANLAAMGAPPDILEVLILDWALVP</sequence>